<dbReference type="EMBL" id="LLXX01000126">
    <property type="protein sequence ID" value="KRR04370.1"/>
    <property type="molecule type" value="Genomic_DNA"/>
</dbReference>
<gene>
    <name evidence="1" type="ORF">CP49_21545</name>
</gene>
<dbReference type="AlphaFoldDB" id="A0A0R3L8Y5"/>
<reference evidence="1 2" key="1">
    <citation type="submission" date="2014-03" db="EMBL/GenBank/DDBJ databases">
        <title>Bradyrhizobium valentinum sp. nov., isolated from effective nodules of Lupinus mariae-josephae, a lupine endemic of basic-lime soils in Eastern Spain.</title>
        <authorList>
            <person name="Duran D."/>
            <person name="Rey L."/>
            <person name="Navarro A."/>
            <person name="Busquets A."/>
            <person name="Imperial J."/>
            <person name="Ruiz-Argueso T."/>
        </authorList>
    </citation>
    <scope>NUCLEOTIDE SEQUENCE [LARGE SCALE GENOMIC DNA]</scope>
    <source>
        <strain evidence="1 2">LmjM3</strain>
    </source>
</reference>
<evidence type="ECO:0000313" key="1">
    <source>
        <dbReference type="EMBL" id="KRR04370.1"/>
    </source>
</evidence>
<organism evidence="1 2">
    <name type="scientific">Bradyrhizobium valentinum</name>
    <dbReference type="NCBI Taxonomy" id="1518501"/>
    <lineage>
        <taxon>Bacteria</taxon>
        <taxon>Pseudomonadati</taxon>
        <taxon>Pseudomonadota</taxon>
        <taxon>Alphaproteobacteria</taxon>
        <taxon>Hyphomicrobiales</taxon>
        <taxon>Nitrobacteraceae</taxon>
        <taxon>Bradyrhizobium</taxon>
    </lineage>
</organism>
<sequence length="86" mass="9536">MKCKLAAKPGQIESSIDPPHQMIFRNRVAKMKLVEQLTLVVSSDGPSWIDLVAIRVNITESRLEASLNRLLQQNPSKPDLPSESGL</sequence>
<accession>A0A0R3L8Y5</accession>
<dbReference type="STRING" id="1518501.CQ10_31170"/>
<protein>
    <submittedName>
        <fullName evidence="1">Uncharacterized protein</fullName>
    </submittedName>
</protein>
<proteinExistence type="predicted"/>
<dbReference type="Proteomes" id="UP000051913">
    <property type="component" value="Unassembled WGS sequence"/>
</dbReference>
<name>A0A0R3L8Y5_9BRAD</name>
<evidence type="ECO:0000313" key="2">
    <source>
        <dbReference type="Proteomes" id="UP000051913"/>
    </source>
</evidence>
<comment type="caution">
    <text evidence="1">The sequence shown here is derived from an EMBL/GenBank/DDBJ whole genome shotgun (WGS) entry which is preliminary data.</text>
</comment>
<keyword evidence="2" id="KW-1185">Reference proteome</keyword>